<comment type="function">
    <text evidence="4">Catalyzes the reversible phosphorylation of S-methyl-5'-thioadenosine (MTA) to adenine and 5-methylthioribose-1-phosphate. Involved in the breakdown of MTA, a major by-product of polyamine biosynthesis. Responsible for the first step in the methionine salvage pathway after MTA has been generated from S-adenosylmethionine. Has broad substrate specificity with 6-aminopurine nucleosides as preferred substrates.</text>
</comment>
<comment type="caution">
    <text evidence="6">The sequence shown here is derived from an EMBL/GenBank/DDBJ whole genome shotgun (WGS) entry which is preliminary data.</text>
</comment>
<feature type="domain" description="Nucleoside phosphorylase" evidence="5">
    <location>
        <begin position="8"/>
        <end position="247"/>
    </location>
</feature>
<dbReference type="UniPathway" id="UPA00904">
    <property type="reaction ID" value="UER00873"/>
</dbReference>
<keyword evidence="3 4" id="KW-0660">Purine salvage</keyword>
<dbReference type="GO" id="GO:0019509">
    <property type="term" value="P:L-methionine salvage from methylthioadenosine"/>
    <property type="evidence" value="ECO:0007669"/>
    <property type="project" value="UniProtKB-UniPathway"/>
</dbReference>
<comment type="subunit">
    <text evidence="4">Homohexamer. Dimer of a homotrimer.</text>
</comment>
<dbReference type="GO" id="GO:0005829">
    <property type="term" value="C:cytosol"/>
    <property type="evidence" value="ECO:0007669"/>
    <property type="project" value="TreeGrafter"/>
</dbReference>
<dbReference type="Proteomes" id="UP000231450">
    <property type="component" value="Unassembled WGS sequence"/>
</dbReference>
<gene>
    <name evidence="4" type="primary">mtnP</name>
    <name evidence="6" type="ORF">COU81_00285</name>
</gene>
<dbReference type="EC" id="2.4.2.28" evidence="4"/>
<feature type="binding site" evidence="4">
    <location>
        <begin position="54"/>
        <end position="55"/>
    </location>
    <ligand>
        <name>phosphate</name>
        <dbReference type="ChEBI" id="CHEBI:43474"/>
    </ligand>
</feature>
<evidence type="ECO:0000256" key="3">
    <source>
        <dbReference type="ARBA" id="ARBA00022726"/>
    </source>
</evidence>
<protein>
    <recommendedName>
        <fullName evidence="4">S-methyl-5'-thioadenosine phosphorylase</fullName>
        <ecNumber evidence="4">2.4.2.28</ecNumber>
    </recommendedName>
    <alternativeName>
        <fullName evidence="4">5'-methylthioadenosine phosphorylase</fullName>
        <shortName evidence="4">MTA phosphorylase</shortName>
        <shortName evidence="4">MTAP</shortName>
    </alternativeName>
</protein>
<sequence length="267" mass="29762">MKIKNSVIGVFGGSGFYDLLENPKYVDVKTKWGSPSDKIRIGEYAGQKIAFLARHGQKHHLPPHKIPYLANIAAFKKIGVKQIIAPCAVGSLQPNIKPGEFVILDQFVDRTNCRPDTFYNGPITAHITGAEPYCSNLRQTAIDACKKLRIAHHKTGTAVVIQGPRFSTKAESIYYSKQNWEVINMTQYPEVILAREMEICYTGIALVTDYDAGLINNPKIKPVTMDEVTNVFNSNNKTIKKVIFEMIKNISDSKDCDCQSALKNAIL</sequence>
<dbReference type="GO" id="GO:0017061">
    <property type="term" value="F:S-methyl-5-thioadenosine phosphorylase activity"/>
    <property type="evidence" value="ECO:0007669"/>
    <property type="project" value="UniProtKB-EC"/>
</dbReference>
<keyword evidence="1 4" id="KW-0328">Glycosyltransferase</keyword>
<dbReference type="HAMAP" id="MF_01963">
    <property type="entry name" value="MTAP"/>
    <property type="match status" value="1"/>
</dbReference>
<dbReference type="NCBIfam" id="TIGR01694">
    <property type="entry name" value="MTAP"/>
    <property type="match status" value="1"/>
</dbReference>
<evidence type="ECO:0000256" key="1">
    <source>
        <dbReference type="ARBA" id="ARBA00022676"/>
    </source>
</evidence>
<dbReference type="PANTHER" id="PTHR42679">
    <property type="entry name" value="S-METHYL-5'-THIOADENOSINE PHOSPHORYLASE"/>
    <property type="match status" value="1"/>
</dbReference>
<dbReference type="NCBIfam" id="NF005876">
    <property type="entry name" value="PRK07823.1"/>
    <property type="match status" value="1"/>
</dbReference>
<comment type="similarity">
    <text evidence="4">Belongs to the PNP/MTAP phosphorylase family. MTAP subfamily.</text>
</comment>
<dbReference type="InterPro" id="IPR035994">
    <property type="entry name" value="Nucleoside_phosphorylase_sf"/>
</dbReference>
<dbReference type="SUPFAM" id="SSF53167">
    <property type="entry name" value="Purine and uridine phosphorylases"/>
    <property type="match status" value="1"/>
</dbReference>
<keyword evidence="2 4" id="KW-0808">Transferase</keyword>
<evidence type="ECO:0000256" key="2">
    <source>
        <dbReference type="ARBA" id="ARBA00022679"/>
    </source>
</evidence>
<evidence type="ECO:0000313" key="6">
    <source>
        <dbReference type="EMBL" id="PJE58531.1"/>
    </source>
</evidence>
<dbReference type="PANTHER" id="PTHR42679:SF2">
    <property type="entry name" value="S-METHYL-5'-THIOADENOSINE PHOSPHORYLASE"/>
    <property type="match status" value="1"/>
</dbReference>
<dbReference type="AlphaFoldDB" id="A0A2M8KF40"/>
<comment type="catalytic activity">
    <reaction evidence="4">
        <text>S-methyl-5'-thioadenosine + phosphate = 5-(methylsulfanyl)-alpha-D-ribose 1-phosphate + adenine</text>
        <dbReference type="Rhea" id="RHEA:11852"/>
        <dbReference type="ChEBI" id="CHEBI:16708"/>
        <dbReference type="ChEBI" id="CHEBI:17509"/>
        <dbReference type="ChEBI" id="CHEBI:43474"/>
        <dbReference type="ChEBI" id="CHEBI:58533"/>
        <dbReference type="EC" id="2.4.2.28"/>
    </reaction>
</comment>
<feature type="site" description="Important for substrate specificity" evidence="4">
    <location>
        <position position="167"/>
    </location>
</feature>
<name>A0A2M8KF40_9BACT</name>
<evidence type="ECO:0000259" key="5">
    <source>
        <dbReference type="Pfam" id="PF01048"/>
    </source>
</evidence>
<dbReference type="Pfam" id="PF01048">
    <property type="entry name" value="PNP_UDP_1"/>
    <property type="match status" value="1"/>
</dbReference>
<dbReference type="Gene3D" id="3.40.50.1580">
    <property type="entry name" value="Nucleoside phosphorylase domain"/>
    <property type="match status" value="1"/>
</dbReference>
<organism evidence="6 7">
    <name type="scientific">Candidatus Portnoybacteria bacterium CG10_big_fil_rev_8_21_14_0_10_36_7</name>
    <dbReference type="NCBI Taxonomy" id="1974812"/>
    <lineage>
        <taxon>Bacteria</taxon>
        <taxon>Candidatus Portnoyibacteriota</taxon>
    </lineage>
</organism>
<reference evidence="7" key="1">
    <citation type="submission" date="2017-09" db="EMBL/GenBank/DDBJ databases">
        <title>Depth-based differentiation of microbial function through sediment-hosted aquifers and enrichment of novel symbionts in the deep terrestrial subsurface.</title>
        <authorList>
            <person name="Probst A.J."/>
            <person name="Ladd B."/>
            <person name="Jarett J.K."/>
            <person name="Geller-Mcgrath D.E."/>
            <person name="Sieber C.M.K."/>
            <person name="Emerson J.B."/>
            <person name="Anantharaman K."/>
            <person name="Thomas B.C."/>
            <person name="Malmstrom R."/>
            <person name="Stieglmeier M."/>
            <person name="Klingl A."/>
            <person name="Woyke T."/>
            <person name="Ryan C.M."/>
            <person name="Banfield J.F."/>
        </authorList>
    </citation>
    <scope>NUCLEOTIDE SEQUENCE [LARGE SCALE GENOMIC DNA]</scope>
</reference>
<dbReference type="InterPro" id="IPR010044">
    <property type="entry name" value="MTAP"/>
</dbReference>
<evidence type="ECO:0000313" key="7">
    <source>
        <dbReference type="Proteomes" id="UP000231450"/>
    </source>
</evidence>
<proteinExistence type="inferred from homology"/>
<feature type="binding site" evidence="4">
    <location>
        <position position="14"/>
    </location>
    <ligand>
        <name>phosphate</name>
        <dbReference type="ChEBI" id="CHEBI:43474"/>
    </ligand>
</feature>
<accession>A0A2M8KF40</accession>
<dbReference type="InterPro" id="IPR000845">
    <property type="entry name" value="Nucleoside_phosphorylase_d"/>
</dbReference>
<dbReference type="EMBL" id="PFDW01000006">
    <property type="protein sequence ID" value="PJE58531.1"/>
    <property type="molecule type" value="Genomic_DNA"/>
</dbReference>
<comment type="caution">
    <text evidence="4">Lacks conserved residue(s) required for the propagation of feature annotation.</text>
</comment>
<feature type="binding site" evidence="4">
    <location>
        <position position="186"/>
    </location>
    <ligand>
        <name>phosphate</name>
        <dbReference type="ChEBI" id="CHEBI:43474"/>
    </ligand>
</feature>
<comment type="pathway">
    <text evidence="4">Amino-acid biosynthesis; L-methionine biosynthesis via salvage pathway; S-methyl-5-thio-alpha-D-ribose 1-phosphate from S-methyl-5'-thioadenosine (phosphorylase route): step 1/1.</text>
</comment>
<feature type="binding site" evidence="4">
    <location>
        <position position="185"/>
    </location>
    <ligand>
        <name>substrate</name>
    </ligand>
</feature>
<feature type="binding site" evidence="4">
    <location>
        <begin position="209"/>
        <end position="211"/>
    </location>
    <ligand>
        <name>substrate</name>
    </ligand>
</feature>
<dbReference type="FunFam" id="3.40.50.1580:FF:000012">
    <property type="entry name" value="Probable 6-oxopurine nucleoside phosphorylase"/>
    <property type="match status" value="1"/>
</dbReference>
<dbReference type="GO" id="GO:0006166">
    <property type="term" value="P:purine ribonucleoside salvage"/>
    <property type="evidence" value="ECO:0007669"/>
    <property type="project" value="UniProtKB-UniRule"/>
</dbReference>
<evidence type="ECO:0000256" key="4">
    <source>
        <dbReference type="HAMAP-Rule" id="MF_01963"/>
    </source>
</evidence>
<feature type="site" description="Important for substrate specificity" evidence="4">
    <location>
        <position position="225"/>
    </location>
</feature>
<dbReference type="CDD" id="cd09010">
    <property type="entry name" value="MTAP_SsMTAPII_like_MTIP"/>
    <property type="match status" value="1"/>
</dbReference>